<dbReference type="EMBL" id="CAJOBJ010341496">
    <property type="protein sequence ID" value="CAF5195624.1"/>
    <property type="molecule type" value="Genomic_DNA"/>
</dbReference>
<evidence type="ECO:0000313" key="2">
    <source>
        <dbReference type="Proteomes" id="UP000681720"/>
    </source>
</evidence>
<name>A0A8S3ICF1_9BILA</name>
<accession>A0A8S3ICF1</accession>
<dbReference type="AlphaFoldDB" id="A0A8S3ICF1"/>
<feature type="non-terminal residue" evidence="1">
    <location>
        <position position="1"/>
    </location>
</feature>
<organism evidence="1 2">
    <name type="scientific">Rotaria magnacalcarata</name>
    <dbReference type="NCBI Taxonomy" id="392030"/>
    <lineage>
        <taxon>Eukaryota</taxon>
        <taxon>Metazoa</taxon>
        <taxon>Spiralia</taxon>
        <taxon>Gnathifera</taxon>
        <taxon>Rotifera</taxon>
        <taxon>Eurotatoria</taxon>
        <taxon>Bdelloidea</taxon>
        <taxon>Philodinida</taxon>
        <taxon>Philodinidae</taxon>
        <taxon>Rotaria</taxon>
    </lineage>
</organism>
<gene>
    <name evidence="1" type="ORF">GIL414_LOCUS74743</name>
</gene>
<evidence type="ECO:0000313" key="1">
    <source>
        <dbReference type="EMBL" id="CAF5195624.1"/>
    </source>
</evidence>
<feature type="non-terminal residue" evidence="1">
    <location>
        <position position="112"/>
    </location>
</feature>
<dbReference type="Proteomes" id="UP000681720">
    <property type="component" value="Unassembled WGS sequence"/>
</dbReference>
<proteinExistence type="predicted"/>
<sequence>MANDLTFSTILMFIPKLTEYRYYRAHRYAKSIGKGVVVDDTKTSTIRYEDYQLEHFIEFIVSPPICQSSLFSMLNECTASTRRSLQGLDSFSAEGSTAFDFLISIVDGLSTL</sequence>
<reference evidence="1" key="1">
    <citation type="submission" date="2021-02" db="EMBL/GenBank/DDBJ databases">
        <authorList>
            <person name="Nowell W R."/>
        </authorList>
    </citation>
    <scope>NUCLEOTIDE SEQUENCE</scope>
</reference>
<comment type="caution">
    <text evidence="1">The sequence shown here is derived from an EMBL/GenBank/DDBJ whole genome shotgun (WGS) entry which is preliminary data.</text>
</comment>
<protein>
    <submittedName>
        <fullName evidence="1">Uncharacterized protein</fullName>
    </submittedName>
</protein>